<dbReference type="Pfam" id="PF12821">
    <property type="entry name" value="ThrE_2"/>
    <property type="match status" value="1"/>
</dbReference>
<keyword evidence="3" id="KW-0997">Cell inner membrane</keyword>
<protein>
    <submittedName>
        <fullName evidence="11">Threonine/serine exporter family protein</fullName>
    </submittedName>
</protein>
<comment type="caution">
    <text evidence="11">The sequence shown here is derived from an EMBL/GenBank/DDBJ whole genome shotgun (WGS) entry which is preliminary data.</text>
</comment>
<dbReference type="Proteomes" id="UP001407405">
    <property type="component" value="Unassembled WGS sequence"/>
</dbReference>
<evidence type="ECO:0000256" key="7">
    <source>
        <dbReference type="ARBA" id="ARBA00034125"/>
    </source>
</evidence>
<keyword evidence="5 9" id="KW-1133">Transmembrane helix</keyword>
<feature type="transmembrane region" description="Helical" evidence="9">
    <location>
        <begin position="39"/>
        <end position="66"/>
    </location>
</feature>
<gene>
    <name evidence="11" type="ORF">AAIG11_02030</name>
</gene>
<dbReference type="PANTHER" id="PTHR34390:SF1">
    <property type="entry name" value="SUCCINATE TRANSPORTER SUBUNIT YJJB-RELATED"/>
    <property type="match status" value="1"/>
</dbReference>
<dbReference type="InterPro" id="IPR024528">
    <property type="entry name" value="ThrE_2"/>
</dbReference>
<dbReference type="InterPro" id="IPR050539">
    <property type="entry name" value="ThrE_Dicarb/AminoAcid_Exp"/>
</dbReference>
<feature type="region of interest" description="Disordered" evidence="8">
    <location>
        <begin position="143"/>
        <end position="166"/>
    </location>
</feature>
<dbReference type="RefSeq" id="WP_343184617.1">
    <property type="nucleotide sequence ID" value="NZ_JBCITM010000002.1"/>
</dbReference>
<evidence type="ECO:0000259" key="10">
    <source>
        <dbReference type="Pfam" id="PF12821"/>
    </source>
</evidence>
<evidence type="ECO:0000256" key="4">
    <source>
        <dbReference type="ARBA" id="ARBA00022692"/>
    </source>
</evidence>
<feature type="transmembrane region" description="Helical" evidence="9">
    <location>
        <begin position="78"/>
        <end position="98"/>
    </location>
</feature>
<feature type="domain" description="Threonine/Serine exporter ThrE" evidence="10">
    <location>
        <begin position="8"/>
        <end position="133"/>
    </location>
</feature>
<evidence type="ECO:0000256" key="5">
    <source>
        <dbReference type="ARBA" id="ARBA00022989"/>
    </source>
</evidence>
<comment type="similarity">
    <text evidence="7">Belongs to the ThrE exporter (TC 2.A.79) family.</text>
</comment>
<evidence type="ECO:0000256" key="1">
    <source>
        <dbReference type="ARBA" id="ARBA00004651"/>
    </source>
</evidence>
<comment type="subcellular location">
    <subcellularLocation>
        <location evidence="1">Cell membrane</location>
        <topology evidence="1">Multi-pass membrane protein</topology>
    </subcellularLocation>
</comment>
<organism evidence="11 12">
    <name type="scientific">Anoxynatronum sibiricum</name>
    <dbReference type="NCBI Taxonomy" id="210623"/>
    <lineage>
        <taxon>Bacteria</taxon>
        <taxon>Bacillati</taxon>
        <taxon>Bacillota</taxon>
        <taxon>Clostridia</taxon>
        <taxon>Eubacteriales</taxon>
        <taxon>Clostridiaceae</taxon>
        <taxon>Anoxynatronum</taxon>
    </lineage>
</organism>
<sequence>MMILKELLIVNFIICGFAFLFNAPLSTLPKAGFGGAMGWLAHLGTVSLTGSVIIGSFTGTLVIALLGEIFSIRDKKPMTVFIVPGIVPFVPGFGLYNTMLAILEQDYSLAASYGTDSFFVGLAIAFALTIMLSINTYRKSKKQNRQMKKEKGSDKSVDVTLSESSL</sequence>
<keyword evidence="2" id="KW-1003">Cell membrane</keyword>
<name>A0ABU9VPZ1_9CLOT</name>
<feature type="transmembrane region" description="Helical" evidence="9">
    <location>
        <begin position="118"/>
        <end position="137"/>
    </location>
</feature>
<feature type="compositionally biased region" description="Basic and acidic residues" evidence="8">
    <location>
        <begin position="147"/>
        <end position="157"/>
    </location>
</feature>
<evidence type="ECO:0000313" key="11">
    <source>
        <dbReference type="EMBL" id="MEN1759240.1"/>
    </source>
</evidence>
<feature type="transmembrane region" description="Helical" evidence="9">
    <location>
        <begin position="7"/>
        <end position="27"/>
    </location>
</feature>
<proteinExistence type="inferred from homology"/>
<dbReference type="EMBL" id="JBCITM010000002">
    <property type="protein sequence ID" value="MEN1759240.1"/>
    <property type="molecule type" value="Genomic_DNA"/>
</dbReference>
<evidence type="ECO:0000256" key="2">
    <source>
        <dbReference type="ARBA" id="ARBA00022475"/>
    </source>
</evidence>
<evidence type="ECO:0000256" key="3">
    <source>
        <dbReference type="ARBA" id="ARBA00022519"/>
    </source>
</evidence>
<accession>A0ABU9VPZ1</accession>
<dbReference type="PANTHER" id="PTHR34390">
    <property type="entry name" value="UPF0442 PROTEIN YJJB-RELATED"/>
    <property type="match status" value="1"/>
</dbReference>
<evidence type="ECO:0000256" key="6">
    <source>
        <dbReference type="ARBA" id="ARBA00023136"/>
    </source>
</evidence>
<evidence type="ECO:0000256" key="9">
    <source>
        <dbReference type="SAM" id="Phobius"/>
    </source>
</evidence>
<keyword evidence="12" id="KW-1185">Reference proteome</keyword>
<keyword evidence="4 9" id="KW-0812">Transmembrane</keyword>
<evidence type="ECO:0000256" key="8">
    <source>
        <dbReference type="SAM" id="MobiDB-lite"/>
    </source>
</evidence>
<keyword evidence="6 9" id="KW-0472">Membrane</keyword>
<reference evidence="11 12" key="1">
    <citation type="submission" date="2024-04" db="EMBL/GenBank/DDBJ databases">
        <title>Genome sequencing and metabolic network reconstruction of aminoacids and betaine degradation by Anoxynatronum sibiricum.</title>
        <authorList>
            <person name="Detkova E.N."/>
            <person name="Boltjanskaja Y.V."/>
            <person name="Mardanov A.V."/>
            <person name="Kevbrin V."/>
        </authorList>
    </citation>
    <scope>NUCLEOTIDE SEQUENCE [LARGE SCALE GENOMIC DNA]</scope>
    <source>
        <strain evidence="11 12">Z-7981</strain>
    </source>
</reference>
<evidence type="ECO:0000313" key="12">
    <source>
        <dbReference type="Proteomes" id="UP001407405"/>
    </source>
</evidence>